<evidence type="ECO:0000313" key="3">
    <source>
        <dbReference type="Proteomes" id="UP000824120"/>
    </source>
</evidence>
<dbReference type="SUPFAM" id="SSF53756">
    <property type="entry name" value="UDP-Glycosyltransferase/glycogen phosphorylase"/>
    <property type="match status" value="1"/>
</dbReference>
<dbReference type="AlphaFoldDB" id="A0A9J6ABK4"/>
<evidence type="ECO:0000313" key="2">
    <source>
        <dbReference type="EMBL" id="KAG5621667.1"/>
    </source>
</evidence>
<reference evidence="2 3" key="1">
    <citation type="submission" date="2020-09" db="EMBL/GenBank/DDBJ databases">
        <title>De no assembly of potato wild relative species, Solanum commersonii.</title>
        <authorList>
            <person name="Cho K."/>
        </authorList>
    </citation>
    <scope>NUCLEOTIDE SEQUENCE [LARGE SCALE GENOMIC DNA]</scope>
    <source>
        <strain evidence="2">LZ3.2</strain>
        <tissue evidence="2">Leaf</tissue>
    </source>
</reference>
<keyword evidence="1" id="KW-0808">Transferase</keyword>
<protein>
    <submittedName>
        <fullName evidence="2">Uncharacterized protein</fullName>
    </submittedName>
</protein>
<dbReference type="Pfam" id="PF14223">
    <property type="entry name" value="Retrotran_gag_2"/>
    <property type="match status" value="1"/>
</dbReference>
<sequence length="211" mass="24425">MLEQGKQVLYMPFGTQVELSPEQFKEIKIGLEKSQVNFLWVVKKSIDEVDDGFKNRVNNRGLMVTEWVDQREILSHRSVEGFLSHYGWNSVVESICTKVPILVWPMMADQHLNARMVVEKIKIGLRIETCAGSVGEITRVIPKTRKKYNDSDKQLVRKNYKAKKLLMCGIGVDQYDLISSCESTKEIWDLLRTIYEGTEETRKSKLDFFTV</sequence>
<comment type="caution">
    <text evidence="2">The sequence shown here is derived from an EMBL/GenBank/DDBJ whole genome shotgun (WGS) entry which is preliminary data.</text>
</comment>
<evidence type="ECO:0000256" key="1">
    <source>
        <dbReference type="ARBA" id="ARBA00022679"/>
    </source>
</evidence>
<organism evidence="2 3">
    <name type="scientific">Solanum commersonii</name>
    <name type="common">Commerson's wild potato</name>
    <name type="synonym">Commerson's nightshade</name>
    <dbReference type="NCBI Taxonomy" id="4109"/>
    <lineage>
        <taxon>Eukaryota</taxon>
        <taxon>Viridiplantae</taxon>
        <taxon>Streptophyta</taxon>
        <taxon>Embryophyta</taxon>
        <taxon>Tracheophyta</taxon>
        <taxon>Spermatophyta</taxon>
        <taxon>Magnoliopsida</taxon>
        <taxon>eudicotyledons</taxon>
        <taxon>Gunneridae</taxon>
        <taxon>Pentapetalae</taxon>
        <taxon>asterids</taxon>
        <taxon>lamiids</taxon>
        <taxon>Solanales</taxon>
        <taxon>Solanaceae</taxon>
        <taxon>Solanoideae</taxon>
        <taxon>Solaneae</taxon>
        <taxon>Solanum</taxon>
    </lineage>
</organism>
<dbReference type="Pfam" id="PF00201">
    <property type="entry name" value="UDPGT"/>
    <property type="match status" value="1"/>
</dbReference>
<dbReference type="GO" id="GO:0008194">
    <property type="term" value="F:UDP-glycosyltransferase activity"/>
    <property type="evidence" value="ECO:0007669"/>
    <property type="project" value="InterPro"/>
</dbReference>
<dbReference type="Gene3D" id="3.40.50.2000">
    <property type="entry name" value="Glycogen Phosphorylase B"/>
    <property type="match status" value="1"/>
</dbReference>
<dbReference type="CDD" id="cd03784">
    <property type="entry name" value="GT1_Gtf-like"/>
    <property type="match status" value="1"/>
</dbReference>
<dbReference type="PANTHER" id="PTHR48045">
    <property type="entry name" value="UDP-GLYCOSYLTRANSFERASE 72B1"/>
    <property type="match status" value="1"/>
</dbReference>
<accession>A0A9J6ABK4</accession>
<dbReference type="PANTHER" id="PTHR48045:SF34">
    <property type="entry name" value="ISOFLAVONE 7-O-GLUCOSYLTRANSFERASE 1-LIKE"/>
    <property type="match status" value="1"/>
</dbReference>
<keyword evidence="3" id="KW-1185">Reference proteome</keyword>
<proteinExistence type="predicted"/>
<dbReference type="Proteomes" id="UP000824120">
    <property type="component" value="Chromosome 2"/>
</dbReference>
<name>A0A9J6ABK4_SOLCO</name>
<dbReference type="OrthoDB" id="1737981at2759"/>
<gene>
    <name evidence="2" type="ORF">H5410_006885</name>
</gene>
<dbReference type="InterPro" id="IPR002213">
    <property type="entry name" value="UDP_glucos_trans"/>
</dbReference>
<dbReference type="EMBL" id="JACXVP010000002">
    <property type="protein sequence ID" value="KAG5621667.1"/>
    <property type="molecule type" value="Genomic_DNA"/>
</dbReference>